<organism evidence="2 3">
    <name type="scientific">Pleuronectes platessa</name>
    <name type="common">European plaice</name>
    <dbReference type="NCBI Taxonomy" id="8262"/>
    <lineage>
        <taxon>Eukaryota</taxon>
        <taxon>Metazoa</taxon>
        <taxon>Chordata</taxon>
        <taxon>Craniata</taxon>
        <taxon>Vertebrata</taxon>
        <taxon>Euteleostomi</taxon>
        <taxon>Actinopterygii</taxon>
        <taxon>Neopterygii</taxon>
        <taxon>Teleostei</taxon>
        <taxon>Neoteleostei</taxon>
        <taxon>Acanthomorphata</taxon>
        <taxon>Carangaria</taxon>
        <taxon>Pleuronectiformes</taxon>
        <taxon>Pleuronectoidei</taxon>
        <taxon>Pleuronectidae</taxon>
        <taxon>Pleuronectes</taxon>
    </lineage>
</organism>
<name>A0A9N7TPF2_PLEPL</name>
<comment type="caution">
    <text evidence="2">The sequence shown here is derived from an EMBL/GenBank/DDBJ whole genome shotgun (WGS) entry which is preliminary data.</text>
</comment>
<dbReference type="AlphaFoldDB" id="A0A9N7TPF2"/>
<accession>A0A9N7TPF2</accession>
<dbReference type="EMBL" id="CADEAL010000176">
    <property type="protein sequence ID" value="CAB1415823.1"/>
    <property type="molecule type" value="Genomic_DNA"/>
</dbReference>
<feature type="compositionally biased region" description="Basic and acidic residues" evidence="1">
    <location>
        <begin position="140"/>
        <end position="160"/>
    </location>
</feature>
<dbReference type="Proteomes" id="UP001153269">
    <property type="component" value="Unassembled WGS sequence"/>
</dbReference>
<evidence type="ECO:0000313" key="3">
    <source>
        <dbReference type="Proteomes" id="UP001153269"/>
    </source>
</evidence>
<feature type="region of interest" description="Disordered" evidence="1">
    <location>
        <begin position="88"/>
        <end position="160"/>
    </location>
</feature>
<keyword evidence="3" id="KW-1185">Reference proteome</keyword>
<evidence type="ECO:0000313" key="2">
    <source>
        <dbReference type="EMBL" id="CAB1415823.1"/>
    </source>
</evidence>
<protein>
    <submittedName>
        <fullName evidence="2">Uncharacterized protein</fullName>
    </submittedName>
</protein>
<gene>
    <name evidence="2" type="ORF">PLEPLA_LOCUS3541</name>
</gene>
<reference evidence="2" key="1">
    <citation type="submission" date="2020-03" db="EMBL/GenBank/DDBJ databases">
        <authorList>
            <person name="Weist P."/>
        </authorList>
    </citation>
    <scope>NUCLEOTIDE SEQUENCE</scope>
</reference>
<evidence type="ECO:0000256" key="1">
    <source>
        <dbReference type="SAM" id="MobiDB-lite"/>
    </source>
</evidence>
<feature type="compositionally biased region" description="Low complexity" evidence="1">
    <location>
        <begin position="122"/>
        <end position="134"/>
    </location>
</feature>
<proteinExistence type="predicted"/>
<sequence>MQSDPRPDINECFWFVRYPRDISQQIVHTSVFPSPGSRRDRTHVPEQRFCSVSVFSRTLTSHSKTNLRAEQCAGGAGDFTWHKTLITAKQNRTKPPGHSKVSVPAADGGKSEDPPDLRDPRSSSGCSGEAAGASDTWGDTWRDSARQHQGEEDSKLEETLAERRSSLILSSHWAVN</sequence>
<feature type="compositionally biased region" description="Basic and acidic residues" evidence="1">
    <location>
        <begin position="109"/>
        <end position="121"/>
    </location>
</feature>